<comment type="caution">
    <text evidence="3">The sequence shown here is derived from an EMBL/GenBank/DDBJ whole genome shotgun (WGS) entry which is preliminary data.</text>
</comment>
<organism evidence="3 4">
    <name type="scientific">Caminibacter mediatlanticus TB-2</name>
    <dbReference type="NCBI Taxonomy" id="391592"/>
    <lineage>
        <taxon>Bacteria</taxon>
        <taxon>Pseudomonadati</taxon>
        <taxon>Campylobacterota</taxon>
        <taxon>Epsilonproteobacteria</taxon>
        <taxon>Nautiliales</taxon>
        <taxon>Nautiliaceae</taxon>
        <taxon>Caminibacter</taxon>
    </lineage>
</organism>
<dbReference type="InterPro" id="IPR007780">
    <property type="entry name" value="NAD_Glu_DH_bac"/>
</dbReference>
<sequence>MKIDIKNNLIIIETDKFITVSDFVTILNNFKIILEDFKKENNTYELKINKIINNNEFIKILKLALNNKIPKFCKLYYLVFENLTLREINLTRAFAKYIKQLLLELSEEMVINTFIKHSNITANFVNFFLNKEDLKSFEVKDEKENKIFTLFNEIIKNITKTNYFLKKDTISFKIDTNKFKHLLFGIQPNIEMFVYHYDFNGIHLRTTKISRGGIRYSNRIYDFREEIKDLMIAQQAKNSIIIPSGAKGGFVINKKNINKEEFKSIYSKFIDALLDLIDLDKKGEDNYFVVAADRGTANMSDIANEIAIKRGYFLKDAFASGGKNGYSHKKLGITAKGALTAANEHFKKINKDIFKDELTVVGIGSMRGDVFGNGMLLNKNFKLIAAISHDEIFIDPNPNPKIAFEERKRLFENSLSWGFYDKSKISKGGGVFKKEGKIKLSNEIKSLINYDKVTF</sequence>
<evidence type="ECO:0000259" key="2">
    <source>
        <dbReference type="Pfam" id="PF05088"/>
    </source>
</evidence>
<feature type="domain" description="NAD-glutamate dehydrogenase catalytic" evidence="2">
    <location>
        <begin position="138"/>
        <end position="452"/>
    </location>
</feature>
<dbReference type="GO" id="GO:0004069">
    <property type="term" value="F:L-aspartate:2-oxoglutarate aminotransferase activity"/>
    <property type="evidence" value="ECO:0007669"/>
    <property type="project" value="InterPro"/>
</dbReference>
<keyword evidence="1" id="KW-0560">Oxidoreductase</keyword>
<gene>
    <name evidence="3" type="ORF">CMTB2_00389</name>
</gene>
<dbReference type="InterPro" id="IPR046346">
    <property type="entry name" value="Aminoacid_DH-like_N_sf"/>
</dbReference>
<dbReference type="SUPFAM" id="SSF53223">
    <property type="entry name" value="Aminoacid dehydrogenase-like, N-terminal domain"/>
    <property type="match status" value="1"/>
</dbReference>
<evidence type="ECO:0000313" key="3">
    <source>
        <dbReference type="EMBL" id="EDM23056.1"/>
    </source>
</evidence>
<evidence type="ECO:0000256" key="1">
    <source>
        <dbReference type="ARBA" id="ARBA00023002"/>
    </source>
</evidence>
<dbReference type="RefSeq" id="WP_007475445.1">
    <property type="nucleotide sequence ID" value="NZ_ABCJ01000011.1"/>
</dbReference>
<dbReference type="PANTHER" id="PTHR43403">
    <property type="entry name" value="NAD-SPECIFIC GLUTAMATE DEHYDROGENASE"/>
    <property type="match status" value="1"/>
</dbReference>
<name>A0AAI9AG87_9BACT</name>
<dbReference type="EMBL" id="ABCJ01000011">
    <property type="protein sequence ID" value="EDM23056.1"/>
    <property type="molecule type" value="Genomic_DNA"/>
</dbReference>
<dbReference type="Pfam" id="PF21078">
    <property type="entry name" value="GDH_HM3"/>
    <property type="match status" value="1"/>
</dbReference>
<dbReference type="InterPro" id="IPR028971">
    <property type="entry name" value="NAD-GDH_cat"/>
</dbReference>
<dbReference type="Pfam" id="PF05088">
    <property type="entry name" value="Bac_GDH_CD"/>
    <property type="match status" value="1"/>
</dbReference>
<dbReference type="PANTHER" id="PTHR43403:SF1">
    <property type="entry name" value="NAD-SPECIFIC GLUTAMATE DEHYDROGENASE"/>
    <property type="match status" value="1"/>
</dbReference>
<dbReference type="SUPFAM" id="SSF51735">
    <property type="entry name" value="NAD(P)-binding Rossmann-fold domains"/>
    <property type="match status" value="1"/>
</dbReference>
<dbReference type="InterPro" id="IPR036291">
    <property type="entry name" value="NAD(P)-bd_dom_sf"/>
</dbReference>
<dbReference type="GO" id="GO:0006538">
    <property type="term" value="P:L-glutamate catabolic process"/>
    <property type="evidence" value="ECO:0007669"/>
    <property type="project" value="InterPro"/>
</dbReference>
<reference evidence="3 4" key="1">
    <citation type="journal article" date="2011" name="Stand. Genomic Sci.">
        <title>Draft genome sequence of Caminibacter mediatlanticus strain TB-2, an epsilonproteobacterium isolated from a deep-sea hydrothermal vent.</title>
        <authorList>
            <person name="Giovannelli D."/>
            <person name="Ferriera S."/>
            <person name="Johnson J."/>
            <person name="Kravitz S."/>
            <person name="Perez-Rodriguez I."/>
            <person name="Ricci J."/>
            <person name="O'Brien C."/>
            <person name="Voordeckers J.W."/>
            <person name="Bini E."/>
            <person name="Vetriani C."/>
        </authorList>
    </citation>
    <scope>NUCLEOTIDE SEQUENCE [LARGE SCALE GENOMIC DNA]</scope>
    <source>
        <strain evidence="3 4">TB-2</strain>
    </source>
</reference>
<dbReference type="GO" id="GO:0004352">
    <property type="term" value="F:glutamate dehydrogenase (NAD+) activity"/>
    <property type="evidence" value="ECO:0007669"/>
    <property type="project" value="InterPro"/>
</dbReference>
<dbReference type="InterPro" id="IPR049056">
    <property type="entry name" value="NAD_Glu_DH_HM3"/>
</dbReference>
<accession>A0AAI9AG87</accession>
<evidence type="ECO:0000313" key="4">
    <source>
        <dbReference type="Proteomes" id="UP000003288"/>
    </source>
</evidence>
<proteinExistence type="predicted"/>
<dbReference type="Gene3D" id="3.40.50.10860">
    <property type="entry name" value="Leucine Dehydrogenase, chain A, domain 1"/>
    <property type="match status" value="1"/>
</dbReference>
<dbReference type="Proteomes" id="UP000003288">
    <property type="component" value="Unassembled WGS sequence"/>
</dbReference>
<protein>
    <recommendedName>
        <fullName evidence="2">NAD-glutamate dehydrogenase catalytic domain-containing protein</fullName>
    </recommendedName>
</protein>
<dbReference type="AlphaFoldDB" id="A0AAI9AG87"/>